<evidence type="ECO:0000313" key="1">
    <source>
        <dbReference type="EMBL" id="KAK7363517.1"/>
    </source>
</evidence>
<keyword evidence="2" id="KW-1185">Reference proteome</keyword>
<comment type="caution">
    <text evidence="1">The sequence shown here is derived from an EMBL/GenBank/DDBJ whole genome shotgun (WGS) entry which is preliminary data.</text>
</comment>
<dbReference type="EMBL" id="JAYMYQ010000001">
    <property type="protein sequence ID" value="KAK7363517.1"/>
    <property type="molecule type" value="Genomic_DNA"/>
</dbReference>
<dbReference type="AlphaFoldDB" id="A0AAN9N406"/>
<proteinExistence type="predicted"/>
<sequence length="108" mass="12066">MCLSVDQCWLKLTKAREQLYNALGLKGLVIMGSEKADTCSRSSNEGIYMEENVVTNGKVKSNMEKEVARRALLRSHLRRNGRKKIGNNTAKLLPSRLSRVSLAEDSAQ</sequence>
<organism evidence="1 2">
    <name type="scientific">Canavalia gladiata</name>
    <name type="common">Sword bean</name>
    <name type="synonym">Dolichos gladiatus</name>
    <dbReference type="NCBI Taxonomy" id="3824"/>
    <lineage>
        <taxon>Eukaryota</taxon>
        <taxon>Viridiplantae</taxon>
        <taxon>Streptophyta</taxon>
        <taxon>Embryophyta</taxon>
        <taxon>Tracheophyta</taxon>
        <taxon>Spermatophyta</taxon>
        <taxon>Magnoliopsida</taxon>
        <taxon>eudicotyledons</taxon>
        <taxon>Gunneridae</taxon>
        <taxon>Pentapetalae</taxon>
        <taxon>rosids</taxon>
        <taxon>fabids</taxon>
        <taxon>Fabales</taxon>
        <taxon>Fabaceae</taxon>
        <taxon>Papilionoideae</taxon>
        <taxon>50 kb inversion clade</taxon>
        <taxon>NPAAA clade</taxon>
        <taxon>indigoferoid/millettioid clade</taxon>
        <taxon>Phaseoleae</taxon>
        <taxon>Canavalia</taxon>
    </lineage>
</organism>
<dbReference type="Proteomes" id="UP001367508">
    <property type="component" value="Unassembled WGS sequence"/>
</dbReference>
<gene>
    <name evidence="1" type="ORF">VNO77_05661</name>
</gene>
<name>A0AAN9N406_CANGL</name>
<accession>A0AAN9N406</accession>
<protein>
    <submittedName>
        <fullName evidence="1">Uncharacterized protein</fullName>
    </submittedName>
</protein>
<reference evidence="1 2" key="1">
    <citation type="submission" date="2024-01" db="EMBL/GenBank/DDBJ databases">
        <title>The genomes of 5 underutilized Papilionoideae crops provide insights into root nodulation and disease resistanc.</title>
        <authorList>
            <person name="Jiang F."/>
        </authorList>
    </citation>
    <scope>NUCLEOTIDE SEQUENCE [LARGE SCALE GENOMIC DNA]</scope>
    <source>
        <strain evidence="1">LVBAO_FW01</strain>
        <tissue evidence="1">Leaves</tissue>
    </source>
</reference>
<evidence type="ECO:0000313" key="2">
    <source>
        <dbReference type="Proteomes" id="UP001367508"/>
    </source>
</evidence>